<accession>A0A1T5D9E2</accession>
<sequence length="107" mass="12589">MKTRICILFILVLITTACSSVVNMTSEKMNKLELGMSKQQVTEILGSNYTIAEKKIENGVQVEVLSYRDFYKDDEFYMFIFKNNTLERWHRELALKQEVVKEIVKDK</sequence>
<evidence type="ECO:0000313" key="3">
    <source>
        <dbReference type="Proteomes" id="UP000190852"/>
    </source>
</evidence>
<dbReference type="PROSITE" id="PS51257">
    <property type="entry name" value="PROKAR_LIPOPROTEIN"/>
    <property type="match status" value="1"/>
</dbReference>
<reference evidence="3" key="1">
    <citation type="submission" date="2017-02" db="EMBL/GenBank/DDBJ databases">
        <authorList>
            <person name="Varghese N."/>
            <person name="Submissions S."/>
        </authorList>
    </citation>
    <scope>NUCLEOTIDE SEQUENCE [LARGE SCALE GENOMIC DNA]</scope>
    <source>
        <strain evidence="3">DSM 24967</strain>
    </source>
</reference>
<feature type="signal peptide" evidence="1">
    <location>
        <begin position="1"/>
        <end position="19"/>
    </location>
</feature>
<dbReference type="Proteomes" id="UP000190852">
    <property type="component" value="Unassembled WGS sequence"/>
</dbReference>
<dbReference type="EMBL" id="FUYQ01000017">
    <property type="protein sequence ID" value="SKB68173.1"/>
    <property type="molecule type" value="Genomic_DNA"/>
</dbReference>
<organism evidence="2 3">
    <name type="scientific">Parabacteroides chartae</name>
    <dbReference type="NCBI Taxonomy" id="1037355"/>
    <lineage>
        <taxon>Bacteria</taxon>
        <taxon>Pseudomonadati</taxon>
        <taxon>Bacteroidota</taxon>
        <taxon>Bacteroidia</taxon>
        <taxon>Bacteroidales</taxon>
        <taxon>Tannerellaceae</taxon>
        <taxon>Parabacteroides</taxon>
    </lineage>
</organism>
<feature type="chain" id="PRO_5013318575" description="SmpA / OmlA family protein" evidence="1">
    <location>
        <begin position="20"/>
        <end position="107"/>
    </location>
</feature>
<protein>
    <recommendedName>
        <fullName evidence="4">SmpA / OmlA family protein</fullName>
    </recommendedName>
</protein>
<gene>
    <name evidence="2" type="ORF">SAMN05660349_02320</name>
</gene>
<dbReference type="AlphaFoldDB" id="A0A1T5D9E2"/>
<name>A0A1T5D9E2_9BACT</name>
<keyword evidence="3" id="KW-1185">Reference proteome</keyword>
<evidence type="ECO:0000256" key="1">
    <source>
        <dbReference type="SAM" id="SignalP"/>
    </source>
</evidence>
<evidence type="ECO:0000313" key="2">
    <source>
        <dbReference type="EMBL" id="SKB68173.1"/>
    </source>
</evidence>
<dbReference type="Gene3D" id="3.10.450.730">
    <property type="entry name" value="BLIP domain"/>
    <property type="match status" value="1"/>
</dbReference>
<proteinExistence type="predicted"/>
<evidence type="ECO:0008006" key="4">
    <source>
        <dbReference type="Google" id="ProtNLM"/>
    </source>
</evidence>
<keyword evidence="1" id="KW-0732">Signal</keyword>